<feature type="compositionally biased region" description="Basic and acidic residues" evidence="2">
    <location>
        <begin position="1211"/>
        <end position="1220"/>
    </location>
</feature>
<evidence type="ECO:0000259" key="3">
    <source>
        <dbReference type="Pfam" id="PF24674"/>
    </source>
</evidence>
<dbReference type="CDD" id="cd00882">
    <property type="entry name" value="Ras_like_GTPase"/>
    <property type="match status" value="1"/>
</dbReference>
<accession>A0A6A6XP86</accession>
<evidence type="ECO:0000259" key="5">
    <source>
        <dbReference type="Pfam" id="PF26633"/>
    </source>
</evidence>
<dbReference type="Pfam" id="PF24674">
    <property type="entry name" value="MACPF_SNTX"/>
    <property type="match status" value="1"/>
</dbReference>
<evidence type="ECO:0000259" key="4">
    <source>
        <dbReference type="Pfam" id="PF24676"/>
    </source>
</evidence>
<protein>
    <submittedName>
        <fullName evidence="6">Uncharacterized protein</fullName>
    </submittedName>
</protein>
<feature type="compositionally biased region" description="Basic residues" evidence="2">
    <location>
        <begin position="1185"/>
        <end position="1202"/>
    </location>
</feature>
<dbReference type="InterPro" id="IPR056073">
    <property type="entry name" value="DUF7656"/>
</dbReference>
<dbReference type="PROSITE" id="PS00675">
    <property type="entry name" value="SIGMA54_INTERACT_1"/>
    <property type="match status" value="1"/>
</dbReference>
<sequence>MNPLQRPALGQRAEIGSLYDSRNDAFLPIYLFTNKLPPTKSSTPESAQTTTRLNFSNSYKERFSMMGIEPELGASILAGIVKPGGSGLCLNEMHDTNGMLQAAIHHKFVVLQDRVDFSNSQIKDLVNLKSLQNSGATHAVIGVDWGAYSILNIRHWSVSSVPRTEQEFRADVERICTTITHSTMGRPQQENLLFDITAYSDTLLRSGIMIQDLQEAFRFIELIPPQIEQENNGKGWPMVYTMLPISTLFLILGLDFNVHSPAAPPSSIDHQSLCSMVELFDELHTSENMLQFYRSSISRHKHFVAMDHVQEVEEYVQNGMKWRGALQKRYAKLLLDVRGGKSSLLDMQEFRKQVRVENDFPSWFGPAAYAELTKLEFISMAVNRGAKYVGYNGVDLKSVISLSSNQHTAVLFFSSVACQDLESWDRNKEMFLALLDHEKEKFESIAIFDCDSTSQRLSKARISQYFKGHETVRDLVAREETLGNAPIAKYADGTLELNVPKPLNRRPLKVTCPKSGCSPKRACDWICSHCLQPLEYGHTDQYVYCDCGRSWYSSFEFKCNGKMHRKDFSSYDHEDLFAKLINLKETKCLNILILGETGVGKSTFINAFVNYLTFETLEDAKSEDLNWVVPCSFSIQHLDKSGGAKEIKKFDIKVGNRDDEVDGSKGLSATQQTTVYPVNVNGHTIRLFDTPGIGDTRGISYDKENMADLLSTLSGYEKLHGILILLKSNNSRLTVTFNFCMNELLTHLHRSAAANMAFGFTNTRISDYNPGDTFGPLSALLADHAQIGLSLTSDTAYCFDSESFRYLAALKNNVPMDNEEDYHRSWTKSREEAMRLIEHFKAKLPHSVKSTVSLNGTRQLVLEMTKPMAEISQLIRTNITMCEDRMQELRNSRLTGADLLKHLHLDKMQLESRKLASPRTVCTDASCIEYKDDGKGENKVVVIYKTHCHPQCYLTDVTTDQIAHPGLIRCAAFNGHTECNVCAHHWQKHLHVLYELEETVVSVKNTEVERQLVMNANEVILKKTAVKELEERLKEYRHEHQQIQETTAKFGVFLKKNSITPYNDATLAYLDLLIQGEKEKIQAGGNKARLRSLENDRTRHTELVDVLTKNMATSVVPQDLDEKNVEKLVTDLYTLKHFGENLKRVNTTISSAHQATYRERPHLVQPKNSVEWNDTSWSRWTQVTKSRKGKGQRPKYGRRGAKKSNPVRATGKQEECKHSDTGTGASSLTTGFKNFMSKVTTVAINEK</sequence>
<gene>
    <name evidence="6" type="ORF">K505DRAFT_333796</name>
</gene>
<dbReference type="Proteomes" id="UP000799757">
    <property type="component" value="Unassembled WGS sequence"/>
</dbReference>
<keyword evidence="7" id="KW-1185">Reference proteome</keyword>
<dbReference type="Pfam" id="PF26633">
    <property type="entry name" value="DUF8206"/>
    <property type="match status" value="1"/>
</dbReference>
<dbReference type="InterPro" id="IPR025662">
    <property type="entry name" value="Sigma_54_int_dom_ATP-bd_1"/>
</dbReference>
<evidence type="ECO:0000256" key="1">
    <source>
        <dbReference type="SAM" id="Coils"/>
    </source>
</evidence>
<keyword evidence="1" id="KW-0175">Coiled coil</keyword>
<dbReference type="AlphaFoldDB" id="A0A6A6XP86"/>
<organism evidence="6 7">
    <name type="scientific">Melanomma pulvis-pyrius CBS 109.77</name>
    <dbReference type="NCBI Taxonomy" id="1314802"/>
    <lineage>
        <taxon>Eukaryota</taxon>
        <taxon>Fungi</taxon>
        <taxon>Dikarya</taxon>
        <taxon>Ascomycota</taxon>
        <taxon>Pezizomycotina</taxon>
        <taxon>Dothideomycetes</taxon>
        <taxon>Pleosporomycetidae</taxon>
        <taxon>Pleosporales</taxon>
        <taxon>Melanommataceae</taxon>
        <taxon>Melanomma</taxon>
    </lineage>
</organism>
<feature type="domain" description="DUF8206" evidence="5">
    <location>
        <begin position="914"/>
        <end position="995"/>
    </location>
</feature>
<dbReference type="PANTHER" id="PTHR32046:SF11">
    <property type="entry name" value="IMMUNE-ASSOCIATED NUCLEOTIDE-BINDING PROTEIN 10-LIKE"/>
    <property type="match status" value="1"/>
</dbReference>
<dbReference type="InterPro" id="IPR027417">
    <property type="entry name" value="P-loop_NTPase"/>
</dbReference>
<proteinExistence type="predicted"/>
<feature type="domain" description="SNTX MACPF/CDC-like" evidence="3">
    <location>
        <begin position="3"/>
        <end position="249"/>
    </location>
</feature>
<feature type="region of interest" description="Disordered" evidence="2">
    <location>
        <begin position="1182"/>
        <end position="1227"/>
    </location>
</feature>
<dbReference type="Gene3D" id="3.40.50.300">
    <property type="entry name" value="P-loop containing nucleotide triphosphate hydrolases"/>
    <property type="match status" value="1"/>
</dbReference>
<dbReference type="InterPro" id="IPR056072">
    <property type="entry name" value="SNTX_MACPF/CDC-like_dom"/>
</dbReference>
<dbReference type="Pfam" id="PF24676">
    <property type="entry name" value="DUF7656"/>
    <property type="match status" value="1"/>
</dbReference>
<feature type="coiled-coil region" evidence="1">
    <location>
        <begin position="1019"/>
        <end position="1046"/>
    </location>
</feature>
<dbReference type="PANTHER" id="PTHR32046">
    <property type="entry name" value="G DOMAIN-CONTAINING PROTEIN"/>
    <property type="match status" value="1"/>
</dbReference>
<evidence type="ECO:0000256" key="2">
    <source>
        <dbReference type="SAM" id="MobiDB-lite"/>
    </source>
</evidence>
<feature type="domain" description="DUF7656" evidence="4">
    <location>
        <begin position="381"/>
        <end position="478"/>
    </location>
</feature>
<reference evidence="6" key="1">
    <citation type="journal article" date="2020" name="Stud. Mycol.">
        <title>101 Dothideomycetes genomes: a test case for predicting lifestyles and emergence of pathogens.</title>
        <authorList>
            <person name="Haridas S."/>
            <person name="Albert R."/>
            <person name="Binder M."/>
            <person name="Bloem J."/>
            <person name="Labutti K."/>
            <person name="Salamov A."/>
            <person name="Andreopoulos B."/>
            <person name="Baker S."/>
            <person name="Barry K."/>
            <person name="Bills G."/>
            <person name="Bluhm B."/>
            <person name="Cannon C."/>
            <person name="Castanera R."/>
            <person name="Culley D."/>
            <person name="Daum C."/>
            <person name="Ezra D."/>
            <person name="Gonzalez J."/>
            <person name="Henrissat B."/>
            <person name="Kuo A."/>
            <person name="Liang C."/>
            <person name="Lipzen A."/>
            <person name="Lutzoni F."/>
            <person name="Magnuson J."/>
            <person name="Mondo S."/>
            <person name="Nolan M."/>
            <person name="Ohm R."/>
            <person name="Pangilinan J."/>
            <person name="Park H.-J."/>
            <person name="Ramirez L."/>
            <person name="Alfaro M."/>
            <person name="Sun H."/>
            <person name="Tritt A."/>
            <person name="Yoshinaga Y."/>
            <person name="Zwiers L.-H."/>
            <person name="Turgeon B."/>
            <person name="Goodwin S."/>
            <person name="Spatafora J."/>
            <person name="Crous P."/>
            <person name="Grigoriev I."/>
        </authorList>
    </citation>
    <scope>NUCLEOTIDE SEQUENCE</scope>
    <source>
        <strain evidence="6">CBS 109.77</strain>
    </source>
</reference>
<dbReference type="EMBL" id="MU001793">
    <property type="protein sequence ID" value="KAF2797998.1"/>
    <property type="molecule type" value="Genomic_DNA"/>
</dbReference>
<evidence type="ECO:0000313" key="6">
    <source>
        <dbReference type="EMBL" id="KAF2797998.1"/>
    </source>
</evidence>
<dbReference type="OrthoDB" id="3796280at2759"/>
<evidence type="ECO:0000313" key="7">
    <source>
        <dbReference type="Proteomes" id="UP000799757"/>
    </source>
</evidence>
<dbReference type="SUPFAM" id="SSF52540">
    <property type="entry name" value="P-loop containing nucleoside triphosphate hydrolases"/>
    <property type="match status" value="1"/>
</dbReference>
<dbReference type="InterPro" id="IPR058519">
    <property type="entry name" value="DUF8206"/>
</dbReference>
<name>A0A6A6XP86_9PLEO</name>